<dbReference type="Gene3D" id="1.20.1720.10">
    <property type="entry name" value="Multidrug resistance protein D"/>
    <property type="match status" value="1"/>
</dbReference>
<feature type="transmembrane region" description="Helical" evidence="6">
    <location>
        <begin position="426"/>
        <end position="449"/>
    </location>
</feature>
<evidence type="ECO:0000256" key="5">
    <source>
        <dbReference type="SAM" id="MobiDB-lite"/>
    </source>
</evidence>
<feature type="transmembrane region" description="Helical" evidence="6">
    <location>
        <begin position="514"/>
        <end position="540"/>
    </location>
</feature>
<evidence type="ECO:0000313" key="9">
    <source>
        <dbReference type="Proteomes" id="UP001295740"/>
    </source>
</evidence>
<dbReference type="SUPFAM" id="SSF103473">
    <property type="entry name" value="MFS general substrate transporter"/>
    <property type="match status" value="2"/>
</dbReference>
<comment type="subcellular location">
    <subcellularLocation>
        <location evidence="1">Membrane</location>
        <topology evidence="1">Multi-pass membrane protein</topology>
    </subcellularLocation>
</comment>
<keyword evidence="9" id="KW-1185">Reference proteome</keyword>
<feature type="transmembrane region" description="Helical" evidence="6">
    <location>
        <begin position="387"/>
        <end position="405"/>
    </location>
</feature>
<evidence type="ECO:0000256" key="6">
    <source>
        <dbReference type="SAM" id="Phobius"/>
    </source>
</evidence>
<feature type="transmembrane region" description="Helical" evidence="6">
    <location>
        <begin position="489"/>
        <end position="508"/>
    </location>
</feature>
<proteinExistence type="predicted"/>
<feature type="transmembrane region" description="Helical" evidence="6">
    <location>
        <begin position="594"/>
        <end position="615"/>
    </location>
</feature>
<comment type="caution">
    <text evidence="8">The sequence shown here is derived from an EMBL/GenBank/DDBJ whole genome shotgun (WGS) entry which is preliminary data.</text>
</comment>
<keyword evidence="4 6" id="KW-0472">Membrane</keyword>
<feature type="transmembrane region" description="Helical" evidence="6">
    <location>
        <begin position="285"/>
        <end position="310"/>
    </location>
</feature>
<evidence type="ECO:0000259" key="7">
    <source>
        <dbReference type="PROSITE" id="PS50850"/>
    </source>
</evidence>
<evidence type="ECO:0000256" key="2">
    <source>
        <dbReference type="ARBA" id="ARBA00022692"/>
    </source>
</evidence>
<evidence type="ECO:0000313" key="8">
    <source>
        <dbReference type="EMBL" id="CAJ2505748.1"/>
    </source>
</evidence>
<dbReference type="PROSITE" id="PS50850">
    <property type="entry name" value="MFS"/>
    <property type="match status" value="1"/>
</dbReference>
<evidence type="ECO:0000256" key="1">
    <source>
        <dbReference type="ARBA" id="ARBA00004141"/>
    </source>
</evidence>
<dbReference type="Proteomes" id="UP001295740">
    <property type="component" value="Unassembled WGS sequence"/>
</dbReference>
<feature type="transmembrane region" description="Helical" evidence="6">
    <location>
        <begin position="461"/>
        <end position="482"/>
    </location>
</feature>
<feature type="transmembrane region" description="Helical" evidence="6">
    <location>
        <begin position="196"/>
        <end position="214"/>
    </location>
</feature>
<dbReference type="GO" id="GO:0016020">
    <property type="term" value="C:membrane"/>
    <property type="evidence" value="ECO:0007669"/>
    <property type="project" value="UniProtKB-SubCell"/>
</dbReference>
<feature type="transmembrane region" description="Helical" evidence="6">
    <location>
        <begin position="258"/>
        <end position="278"/>
    </location>
</feature>
<gene>
    <name evidence="8" type="ORF">KHLLAP_LOCUS6216</name>
</gene>
<feature type="compositionally biased region" description="Polar residues" evidence="5">
    <location>
        <begin position="75"/>
        <end position="88"/>
    </location>
</feature>
<feature type="transmembrane region" description="Helical" evidence="6">
    <location>
        <begin position="226"/>
        <end position="246"/>
    </location>
</feature>
<feature type="transmembrane region" description="Helical" evidence="6">
    <location>
        <begin position="157"/>
        <end position="176"/>
    </location>
</feature>
<feature type="transmembrane region" description="Helical" evidence="6">
    <location>
        <begin position="356"/>
        <end position="375"/>
    </location>
</feature>
<keyword evidence="2 6" id="KW-0812">Transmembrane</keyword>
<feature type="domain" description="Major facilitator superfamily (MFS) profile" evidence="7">
    <location>
        <begin position="159"/>
        <end position="618"/>
    </location>
</feature>
<dbReference type="GO" id="GO:0022857">
    <property type="term" value="F:transmembrane transporter activity"/>
    <property type="evidence" value="ECO:0007669"/>
    <property type="project" value="InterPro"/>
</dbReference>
<keyword evidence="3 6" id="KW-1133">Transmembrane helix</keyword>
<sequence length="638" mass="68837">MAFRNSLFRNSFWSYQSHELVVYRLSELYTPFDATEEARPPASGSGSGSGSGSASAPVSSFSDDSDDEPRSDSFNTTRSPASQLSQASPDKWTTCREKSLPPIPRTYTIQREPRRYNVNCLSKPRRDKSWSREKAKRACEAKVKAPGDSGMSRLREVLFVFTVCMAQLCAQAGIGQTLPILRDVCATFGVANPSDLSWAVAGYCMVVGTVILVAGRLGDVFGYKNMFLVGFIWSAVWSAVVGASFYSTSSLFLISRALQGVGAGLSLPNGLALLGAVYQPGMRKAAIFTLYATMSPLGLIAGAAGASALTLVWWPLAYWAFTLVLLVVAFIGLIAIPNGIRITKRFETITAAMTELDIPGMLTGISGLVLFGFSWNQAALVGWQQPYIWIAMIAGLVMATLFVLIERYYATKPLVPFSALSPDGSWIPVALACGWSCFGIWIFYTWQFLEDFRNTSPLLSTAWFSPIAVIGCLAVITTGLMLHRFGPSIMLSISLATFTAGALLVVTMPVVQIYWIQLFVAMLVVAWGMDTSIPAAILLVSDGVEKKYHGATTSLVSAVVYYSISIGLGVAGTMENNLNNGGATRQGTLNGYRAALWTSAGFAGLGVLVSLAVSVNMYRRNRSRGCNGHGPMEGHQQI</sequence>
<feature type="transmembrane region" description="Helical" evidence="6">
    <location>
        <begin position="552"/>
        <end position="574"/>
    </location>
</feature>
<reference evidence="8" key="1">
    <citation type="submission" date="2023-10" db="EMBL/GenBank/DDBJ databases">
        <authorList>
            <person name="Hackl T."/>
        </authorList>
    </citation>
    <scope>NUCLEOTIDE SEQUENCE</scope>
</reference>
<feature type="compositionally biased region" description="Low complexity" evidence="5">
    <location>
        <begin position="52"/>
        <end position="62"/>
    </location>
</feature>
<dbReference type="InterPro" id="IPR020846">
    <property type="entry name" value="MFS_dom"/>
</dbReference>
<feature type="region of interest" description="Disordered" evidence="5">
    <location>
        <begin position="35"/>
        <end position="108"/>
    </location>
</feature>
<protein>
    <submittedName>
        <fullName evidence="8">Uu.00g131420.m01.CDS01</fullName>
    </submittedName>
</protein>
<dbReference type="EMBL" id="CAUWAG010000007">
    <property type="protein sequence ID" value="CAJ2505748.1"/>
    <property type="molecule type" value="Genomic_DNA"/>
</dbReference>
<accession>A0AAI8VIW9</accession>
<dbReference type="Gene3D" id="1.20.1250.20">
    <property type="entry name" value="MFS general substrate transporter like domains"/>
    <property type="match status" value="1"/>
</dbReference>
<evidence type="ECO:0000256" key="3">
    <source>
        <dbReference type="ARBA" id="ARBA00022989"/>
    </source>
</evidence>
<dbReference type="InterPro" id="IPR036259">
    <property type="entry name" value="MFS_trans_sf"/>
</dbReference>
<dbReference type="PANTHER" id="PTHR42718:SF1">
    <property type="entry name" value="LOW AFFINITY AMMONIUM TRANSPORTER"/>
    <property type="match status" value="1"/>
</dbReference>
<evidence type="ECO:0000256" key="4">
    <source>
        <dbReference type="ARBA" id="ARBA00023136"/>
    </source>
</evidence>
<dbReference type="Pfam" id="PF07690">
    <property type="entry name" value="MFS_1"/>
    <property type="match status" value="1"/>
</dbReference>
<dbReference type="AlphaFoldDB" id="A0AAI8VIW9"/>
<dbReference type="InterPro" id="IPR011701">
    <property type="entry name" value="MFS"/>
</dbReference>
<name>A0AAI8VIW9_9PEZI</name>
<dbReference type="PANTHER" id="PTHR42718">
    <property type="entry name" value="MAJOR FACILITATOR SUPERFAMILY MULTIDRUG TRANSPORTER MFSC"/>
    <property type="match status" value="1"/>
</dbReference>
<organism evidence="8 9">
    <name type="scientific">Anthostomella pinea</name>
    <dbReference type="NCBI Taxonomy" id="933095"/>
    <lineage>
        <taxon>Eukaryota</taxon>
        <taxon>Fungi</taxon>
        <taxon>Dikarya</taxon>
        <taxon>Ascomycota</taxon>
        <taxon>Pezizomycotina</taxon>
        <taxon>Sordariomycetes</taxon>
        <taxon>Xylariomycetidae</taxon>
        <taxon>Xylariales</taxon>
        <taxon>Xylariaceae</taxon>
        <taxon>Anthostomella</taxon>
    </lineage>
</organism>
<feature type="transmembrane region" description="Helical" evidence="6">
    <location>
        <begin position="316"/>
        <end position="336"/>
    </location>
</feature>